<dbReference type="AlphaFoldDB" id="A0A812K0D5"/>
<dbReference type="EMBL" id="CAJNJA010007146">
    <property type="protein sequence ID" value="CAE7220963.1"/>
    <property type="molecule type" value="Genomic_DNA"/>
</dbReference>
<evidence type="ECO:0000256" key="2">
    <source>
        <dbReference type="SAM" id="SignalP"/>
    </source>
</evidence>
<feature type="chain" id="PRO_5032355598" evidence="2">
    <location>
        <begin position="25"/>
        <end position="330"/>
    </location>
</feature>
<reference evidence="3" key="1">
    <citation type="submission" date="2021-02" db="EMBL/GenBank/DDBJ databases">
        <authorList>
            <person name="Dougan E. K."/>
            <person name="Rhodes N."/>
            <person name="Thang M."/>
            <person name="Chan C."/>
        </authorList>
    </citation>
    <scope>NUCLEOTIDE SEQUENCE</scope>
</reference>
<keyword evidence="4" id="KW-1185">Reference proteome</keyword>
<feature type="region of interest" description="Disordered" evidence="1">
    <location>
        <begin position="215"/>
        <end position="239"/>
    </location>
</feature>
<evidence type="ECO:0000313" key="4">
    <source>
        <dbReference type="Proteomes" id="UP000601435"/>
    </source>
</evidence>
<feature type="signal peptide" evidence="2">
    <location>
        <begin position="1"/>
        <end position="24"/>
    </location>
</feature>
<proteinExistence type="predicted"/>
<evidence type="ECO:0000256" key="1">
    <source>
        <dbReference type="SAM" id="MobiDB-lite"/>
    </source>
</evidence>
<keyword evidence="2" id="KW-0732">Signal</keyword>
<dbReference type="Proteomes" id="UP000601435">
    <property type="component" value="Unassembled WGS sequence"/>
</dbReference>
<sequence>LLHFGDSRLTQGLLALLLRGATVATSSEGGDLRTLDLASSPRLALGLAFLLLKRSREVPSTRAKLVYSVLSALLEACHAEEKIEGIEGWSGRGRGLRGGRGVTSAKLLGQLSGPEALLDRFFERSGDLDDEAEDGSEGSWKPWLRLFLCIADLARGRCVECGTVWAWEFEGGPRSVEFSDPLADGGQALAGMEMQANIICCPLANWLMKNSPTFTSASRSERPVDVEAPEPEHRNSDSSFLAVEPESLLEMLNHGSQWEVGEDPTPQQLGQTEWWPAMEAQKPEAIPMLLLAIMATQRPWVWQLPWSTSFRFHLTHALYLIKAAAAGMDT</sequence>
<dbReference type="OrthoDB" id="436096at2759"/>
<name>A0A812K0D5_9DINO</name>
<evidence type="ECO:0000313" key="3">
    <source>
        <dbReference type="EMBL" id="CAE7220963.1"/>
    </source>
</evidence>
<feature type="compositionally biased region" description="Basic and acidic residues" evidence="1">
    <location>
        <begin position="219"/>
        <end position="236"/>
    </location>
</feature>
<gene>
    <name evidence="3" type="ORF">SNEC2469_LOCUS2822</name>
</gene>
<organism evidence="3 4">
    <name type="scientific">Symbiodinium necroappetens</name>
    <dbReference type="NCBI Taxonomy" id="1628268"/>
    <lineage>
        <taxon>Eukaryota</taxon>
        <taxon>Sar</taxon>
        <taxon>Alveolata</taxon>
        <taxon>Dinophyceae</taxon>
        <taxon>Suessiales</taxon>
        <taxon>Symbiodiniaceae</taxon>
        <taxon>Symbiodinium</taxon>
    </lineage>
</organism>
<feature type="non-terminal residue" evidence="3">
    <location>
        <position position="330"/>
    </location>
</feature>
<comment type="caution">
    <text evidence="3">The sequence shown here is derived from an EMBL/GenBank/DDBJ whole genome shotgun (WGS) entry which is preliminary data.</text>
</comment>
<accession>A0A812K0D5</accession>
<protein>
    <submittedName>
        <fullName evidence="3">Uncharacterized protein</fullName>
    </submittedName>
</protein>